<reference evidence="2 3" key="1">
    <citation type="submission" date="2019-08" db="EMBL/GenBank/DDBJ databases">
        <title>The genome of the soybean aphid Biotype 1, its phylome, world population structure and adaptation to the North American continent.</title>
        <authorList>
            <person name="Giordano R."/>
            <person name="Donthu R.K."/>
            <person name="Hernandez A.G."/>
            <person name="Wright C.L."/>
            <person name="Zimin A.V."/>
        </authorList>
    </citation>
    <scope>NUCLEOTIDE SEQUENCE [LARGE SCALE GENOMIC DNA]</scope>
    <source>
        <tissue evidence="2">Whole aphids</tissue>
    </source>
</reference>
<accession>A0A6G0TV42</accession>
<evidence type="ECO:0000256" key="1">
    <source>
        <dbReference type="SAM" id="SignalP"/>
    </source>
</evidence>
<dbReference type="EMBL" id="VYZN01000014">
    <property type="protein sequence ID" value="KAE9539625.1"/>
    <property type="molecule type" value="Genomic_DNA"/>
</dbReference>
<organism evidence="2 3">
    <name type="scientific">Aphis glycines</name>
    <name type="common">Soybean aphid</name>
    <dbReference type="NCBI Taxonomy" id="307491"/>
    <lineage>
        <taxon>Eukaryota</taxon>
        <taxon>Metazoa</taxon>
        <taxon>Ecdysozoa</taxon>
        <taxon>Arthropoda</taxon>
        <taxon>Hexapoda</taxon>
        <taxon>Insecta</taxon>
        <taxon>Pterygota</taxon>
        <taxon>Neoptera</taxon>
        <taxon>Paraneoptera</taxon>
        <taxon>Hemiptera</taxon>
        <taxon>Sternorrhyncha</taxon>
        <taxon>Aphidomorpha</taxon>
        <taxon>Aphidoidea</taxon>
        <taxon>Aphididae</taxon>
        <taxon>Aphidini</taxon>
        <taxon>Aphis</taxon>
        <taxon>Aphis</taxon>
    </lineage>
</organism>
<dbReference type="OrthoDB" id="6604353at2759"/>
<dbReference type="Proteomes" id="UP000475862">
    <property type="component" value="Unassembled WGS sequence"/>
</dbReference>
<feature type="signal peptide" evidence="1">
    <location>
        <begin position="1"/>
        <end position="22"/>
    </location>
</feature>
<feature type="non-terminal residue" evidence="2">
    <location>
        <position position="325"/>
    </location>
</feature>
<evidence type="ECO:0000313" key="3">
    <source>
        <dbReference type="Proteomes" id="UP000475862"/>
    </source>
</evidence>
<name>A0A6G0TV42_APHGL</name>
<gene>
    <name evidence="2" type="ORF">AGLY_004877</name>
</gene>
<sequence length="325" mass="37275">MKNFIILLTHFVLQNQWITITADAPDFGISPCMYAGEFDKYGTFCPDIPMSLEELPDDCTSLVYDGIIYGPNDEKKFSFQDTETIKCLNGSGKPLILYYGYTEQKFWIDAVDPANAQKEAIKLAEDTAEYKISGLVLTKLNYDFTNKFDFSILNEAFDFYVIGFELFNLCNNMFKQGIVPMTNVFRSKFSLQTLEVLLSDTDMATDQMYLEFKAMSTKNETTKEELPKFCLTFKKFCESGHYNTYWCADNAAANYSKGQFVKIIGAKGFITKYIDTIDPTGKCECDNQNKFITFSMMLRGFLDQDPITDCEKLNIHGRLEENIER</sequence>
<keyword evidence="1" id="KW-0732">Signal</keyword>
<evidence type="ECO:0000313" key="2">
    <source>
        <dbReference type="EMBL" id="KAE9539625.1"/>
    </source>
</evidence>
<comment type="caution">
    <text evidence="2">The sequence shown here is derived from an EMBL/GenBank/DDBJ whole genome shotgun (WGS) entry which is preliminary data.</text>
</comment>
<keyword evidence="3" id="KW-1185">Reference proteome</keyword>
<dbReference type="AlphaFoldDB" id="A0A6G0TV42"/>
<evidence type="ECO:0008006" key="4">
    <source>
        <dbReference type="Google" id="ProtNLM"/>
    </source>
</evidence>
<protein>
    <recommendedName>
        <fullName evidence="4">Receptor L-domain domain-containing protein</fullName>
    </recommendedName>
</protein>
<feature type="chain" id="PRO_5026151983" description="Receptor L-domain domain-containing protein" evidence="1">
    <location>
        <begin position="23"/>
        <end position="325"/>
    </location>
</feature>
<proteinExistence type="predicted"/>